<organism evidence="1 2">
    <name type="scientific">Actinomycetospora lemnae</name>
    <dbReference type="NCBI Taxonomy" id="3019891"/>
    <lineage>
        <taxon>Bacteria</taxon>
        <taxon>Bacillati</taxon>
        <taxon>Actinomycetota</taxon>
        <taxon>Actinomycetes</taxon>
        <taxon>Pseudonocardiales</taxon>
        <taxon>Pseudonocardiaceae</taxon>
        <taxon>Actinomycetospora</taxon>
    </lineage>
</organism>
<comment type="caution">
    <text evidence="1">The sequence shown here is derived from an EMBL/GenBank/DDBJ whole genome shotgun (WGS) entry which is preliminary data.</text>
</comment>
<dbReference type="RefSeq" id="WP_274201311.1">
    <property type="nucleotide sequence ID" value="NZ_JAQZAO010000006.1"/>
</dbReference>
<dbReference type="EMBL" id="JAQZAO010000006">
    <property type="protein sequence ID" value="MDD7966780.1"/>
    <property type="molecule type" value="Genomic_DNA"/>
</dbReference>
<proteinExistence type="predicted"/>
<keyword evidence="2" id="KW-1185">Reference proteome</keyword>
<accession>A0ABT5SV97</accession>
<evidence type="ECO:0000313" key="2">
    <source>
        <dbReference type="Proteomes" id="UP001300763"/>
    </source>
</evidence>
<evidence type="ECO:0000313" key="1">
    <source>
        <dbReference type="EMBL" id="MDD7966780.1"/>
    </source>
</evidence>
<name>A0ABT5SV97_9PSEU</name>
<sequence>MAYRPRFETLDEERPHPFELAGQGSQEIVFVPGLRLSEQVGHSCEASRQIEQFVIALSHPA</sequence>
<gene>
    <name evidence="1" type="ORF">PGB27_15705</name>
</gene>
<protein>
    <submittedName>
        <fullName evidence="1">Uncharacterized protein</fullName>
    </submittedName>
</protein>
<reference evidence="1 2" key="1">
    <citation type="submission" date="2023-02" db="EMBL/GenBank/DDBJ databases">
        <title>Genome sequencing required for Actinomycetospora new species description.</title>
        <authorList>
            <person name="Saimee Y."/>
            <person name="Duangmal K."/>
        </authorList>
    </citation>
    <scope>NUCLEOTIDE SEQUENCE [LARGE SCALE GENOMIC DNA]</scope>
    <source>
        <strain evidence="1 2">DW7H6</strain>
    </source>
</reference>
<dbReference type="Proteomes" id="UP001300763">
    <property type="component" value="Unassembled WGS sequence"/>
</dbReference>